<evidence type="ECO:0000256" key="1">
    <source>
        <dbReference type="SAM" id="Phobius"/>
    </source>
</evidence>
<keyword evidence="1" id="KW-0472">Membrane</keyword>
<dbReference type="Proteomes" id="UP000195981">
    <property type="component" value="Unassembled WGS sequence"/>
</dbReference>
<feature type="transmembrane region" description="Helical" evidence="1">
    <location>
        <begin position="119"/>
        <end position="140"/>
    </location>
</feature>
<dbReference type="InterPro" id="IPR021354">
    <property type="entry name" value="DUF2975"/>
</dbReference>
<dbReference type="Pfam" id="PF11188">
    <property type="entry name" value="DUF2975"/>
    <property type="match status" value="1"/>
</dbReference>
<evidence type="ECO:0000313" key="3">
    <source>
        <dbReference type="Proteomes" id="UP000195981"/>
    </source>
</evidence>
<name>A0A1X6WUZ9_9MICO</name>
<evidence type="ECO:0000313" key="2">
    <source>
        <dbReference type="EMBL" id="SLM89170.1"/>
    </source>
</evidence>
<gene>
    <name evidence="2" type="ORF">FM110_03160</name>
</gene>
<keyword evidence="1" id="KW-1133">Transmembrane helix</keyword>
<accession>A0A1X6WUZ9</accession>
<dbReference type="AlphaFoldDB" id="A0A1X6WUZ9"/>
<proteinExistence type="predicted"/>
<keyword evidence="1" id="KW-0812">Transmembrane</keyword>
<dbReference type="RefSeq" id="WP_087102579.1">
    <property type="nucleotide sequence ID" value="NZ_FWFG01000027.1"/>
</dbReference>
<organism evidence="2 3">
    <name type="scientific">Brachybacterium nesterenkovii</name>
    <dbReference type="NCBI Taxonomy" id="47847"/>
    <lineage>
        <taxon>Bacteria</taxon>
        <taxon>Bacillati</taxon>
        <taxon>Actinomycetota</taxon>
        <taxon>Actinomycetes</taxon>
        <taxon>Micrococcales</taxon>
        <taxon>Dermabacteraceae</taxon>
        <taxon>Brachybacterium</taxon>
    </lineage>
</organism>
<feature type="transmembrane region" description="Helical" evidence="1">
    <location>
        <begin position="48"/>
        <end position="70"/>
    </location>
</feature>
<reference evidence="2 3" key="1">
    <citation type="submission" date="2017-02" db="EMBL/GenBank/DDBJ databases">
        <authorList>
            <person name="Peterson S.W."/>
        </authorList>
    </citation>
    <scope>NUCLEOTIDE SEQUENCE [LARGE SCALE GENOMIC DNA]</scope>
    <source>
        <strain evidence="2 3">CIP104813</strain>
    </source>
</reference>
<feature type="transmembrane region" description="Helical" evidence="1">
    <location>
        <begin position="82"/>
        <end position="107"/>
    </location>
</feature>
<protein>
    <submittedName>
        <fullName evidence="2">Integral membrane protein</fullName>
    </submittedName>
</protein>
<sequence length="158" mass="16610">MTRFVTPLLRGIIVILGLAALALGAGLPLVARDIAEAAPEFETIRLPYVAAAEAALACVLIALLALWILLGRVRRDRIFSPASLRWVDAIISAATAATAMTGLVFAHQMLAPVPGIGPAAWPLLLLVLAGIGFVLTMLVMRRLLVTAVGLRTDLDGVI</sequence>
<keyword evidence="3" id="KW-1185">Reference proteome</keyword>
<dbReference type="EMBL" id="FWFG01000027">
    <property type="protein sequence ID" value="SLM89170.1"/>
    <property type="molecule type" value="Genomic_DNA"/>
</dbReference>